<dbReference type="InterPro" id="IPR006664">
    <property type="entry name" value="OMP_bac"/>
</dbReference>
<dbReference type="RefSeq" id="WP_193953652.1">
    <property type="nucleotide sequence ID" value="NZ_JADEYS010000011.1"/>
</dbReference>
<evidence type="ECO:0000259" key="10">
    <source>
        <dbReference type="PROSITE" id="PS51123"/>
    </source>
</evidence>
<reference evidence="11" key="1">
    <citation type="submission" date="2020-10" db="EMBL/GenBank/DDBJ databases">
        <title>Bacterium isolated from coastal waters sediment.</title>
        <authorList>
            <person name="Chen R.-J."/>
            <person name="Lu D.-C."/>
            <person name="Zhu K.-L."/>
            <person name="Du Z.-J."/>
        </authorList>
    </citation>
    <scope>NUCLEOTIDE SEQUENCE</scope>
    <source>
        <strain evidence="11">N1Y112</strain>
    </source>
</reference>
<feature type="domain" description="OmpA-like" evidence="10">
    <location>
        <begin position="476"/>
        <end position="593"/>
    </location>
</feature>
<dbReference type="SUPFAM" id="SSF103088">
    <property type="entry name" value="OmpA-like"/>
    <property type="match status" value="1"/>
</dbReference>
<evidence type="ECO:0000313" key="11">
    <source>
        <dbReference type="EMBL" id="MBE9398015.1"/>
    </source>
</evidence>
<dbReference type="InterPro" id="IPR036737">
    <property type="entry name" value="OmpA-like_sf"/>
</dbReference>
<name>A0A8J7K673_9GAMM</name>
<comment type="subcellular location">
    <subcellularLocation>
        <location evidence="1">Cell outer membrane</location>
    </subcellularLocation>
</comment>
<dbReference type="Proteomes" id="UP000640333">
    <property type="component" value="Unassembled WGS sequence"/>
</dbReference>
<dbReference type="CDD" id="cd07185">
    <property type="entry name" value="OmpA_C-like"/>
    <property type="match status" value="1"/>
</dbReference>
<keyword evidence="12" id="KW-1185">Reference proteome</keyword>
<dbReference type="Pfam" id="PF02321">
    <property type="entry name" value="OEP"/>
    <property type="match status" value="2"/>
</dbReference>
<dbReference type="InterPro" id="IPR003423">
    <property type="entry name" value="OMP_efflux"/>
</dbReference>
<evidence type="ECO:0000256" key="8">
    <source>
        <dbReference type="PROSITE-ProRule" id="PRU00473"/>
    </source>
</evidence>
<evidence type="ECO:0000313" key="12">
    <source>
        <dbReference type="Proteomes" id="UP000640333"/>
    </source>
</evidence>
<organism evidence="11 12">
    <name type="scientific">Pontibacterium sinense</name>
    <dbReference type="NCBI Taxonomy" id="2781979"/>
    <lineage>
        <taxon>Bacteria</taxon>
        <taxon>Pseudomonadati</taxon>
        <taxon>Pseudomonadota</taxon>
        <taxon>Gammaproteobacteria</taxon>
        <taxon>Oceanospirillales</taxon>
        <taxon>Oceanospirillaceae</taxon>
        <taxon>Pontibacterium</taxon>
    </lineage>
</organism>
<comment type="caution">
    <text evidence="11">The sequence shown here is derived from an EMBL/GenBank/DDBJ whole genome shotgun (WGS) entry which is preliminary data.</text>
</comment>
<dbReference type="NCBIfam" id="TIGR01844">
    <property type="entry name" value="type_I_sec_TolC"/>
    <property type="match status" value="1"/>
</dbReference>
<evidence type="ECO:0000256" key="5">
    <source>
        <dbReference type="ARBA" id="ARBA00022692"/>
    </source>
</evidence>
<evidence type="ECO:0000256" key="4">
    <source>
        <dbReference type="ARBA" id="ARBA00022452"/>
    </source>
</evidence>
<evidence type="ECO:0000256" key="1">
    <source>
        <dbReference type="ARBA" id="ARBA00004442"/>
    </source>
</evidence>
<dbReference type="InterPro" id="IPR010130">
    <property type="entry name" value="T1SS_OMP_TolC"/>
</dbReference>
<dbReference type="Pfam" id="PF00691">
    <property type="entry name" value="OmpA"/>
    <property type="match status" value="1"/>
</dbReference>
<dbReference type="PANTHER" id="PTHR30026">
    <property type="entry name" value="OUTER MEMBRANE PROTEIN TOLC"/>
    <property type="match status" value="1"/>
</dbReference>
<sequence length="593" mass="67560">MSNRLFLAALVISAAPAWAEPVSSLNDAISRSVEGNPEVKASWYNFEASEEEQRVGKGGYYPRVDLNAQIGHERLDRDNTSDISYDPWSVRLSLTQMLFDGFATKNEVARLNHVSKVRFYQFRKTSEDVVLDTTRAYLDTLRYQKLVELAKENYIEHRQVYDDIKERTDAGIGRRVDLEQATARLALAEANLLTEATNLHDVTARFQRVIGELPAEQLDEPSLKTELIPVTRNDALNRAYVMHPDLNAATENMLAAQAARKSKDADMLPRLDLRLRKEVEDFTDGVDVERDEEAIELLMSYNLYNGGSDRARQRQFDRRMDTAYHERRKVCRDVRQQVVIAHNDINSLTQQAQYLDRNQQAIGKARDAYRKQFDIGQRTLLDLLDTENEYFEVRRTYVNTEHNLKLAQARTLAAMGQLVSSFDVAGTAGADAMVSHADESDAFGRCPPETPVQQTFDKDALMAGLIKEDDRFREIEGNKLAFRMDVKFALNSSLLVNKYDKDINDAAEYLKANPDMDAVIAGHTDSTGTDEYNQWLSERRADAVYKRLIDDYSIDPKRLTVKGYGETQPMATNKTVSGRKLNRRVDMVIDKPK</sequence>
<evidence type="ECO:0000256" key="3">
    <source>
        <dbReference type="ARBA" id="ARBA00022448"/>
    </source>
</evidence>
<dbReference type="Gene3D" id="3.30.1330.60">
    <property type="entry name" value="OmpA-like domain"/>
    <property type="match status" value="1"/>
</dbReference>
<dbReference type="PRINTS" id="PR01021">
    <property type="entry name" value="OMPADOMAIN"/>
</dbReference>
<keyword evidence="6 8" id="KW-0472">Membrane</keyword>
<dbReference type="GO" id="GO:0015562">
    <property type="term" value="F:efflux transmembrane transporter activity"/>
    <property type="evidence" value="ECO:0007669"/>
    <property type="project" value="InterPro"/>
</dbReference>
<dbReference type="PROSITE" id="PS01068">
    <property type="entry name" value="OMPA_1"/>
    <property type="match status" value="1"/>
</dbReference>
<dbReference type="PANTHER" id="PTHR30026:SF22">
    <property type="entry name" value="OUTER MEMBRANE EFFLUX PROTEIN"/>
    <property type="match status" value="1"/>
</dbReference>
<keyword evidence="9" id="KW-0732">Signal</keyword>
<dbReference type="SUPFAM" id="SSF56954">
    <property type="entry name" value="Outer membrane efflux proteins (OEP)"/>
    <property type="match status" value="1"/>
</dbReference>
<dbReference type="InterPro" id="IPR006665">
    <property type="entry name" value="OmpA-like"/>
</dbReference>
<gene>
    <name evidence="11" type="ORF">IOQ59_12175</name>
</gene>
<dbReference type="GO" id="GO:0015288">
    <property type="term" value="F:porin activity"/>
    <property type="evidence" value="ECO:0007669"/>
    <property type="project" value="TreeGrafter"/>
</dbReference>
<keyword evidence="7" id="KW-0998">Cell outer membrane</keyword>
<accession>A0A8J7K673</accession>
<dbReference type="InterPro" id="IPR051906">
    <property type="entry name" value="TolC-like"/>
</dbReference>
<dbReference type="InterPro" id="IPR006690">
    <property type="entry name" value="OMPA-like_CS"/>
</dbReference>
<feature type="signal peptide" evidence="9">
    <location>
        <begin position="1"/>
        <end position="19"/>
    </location>
</feature>
<evidence type="ECO:0000256" key="9">
    <source>
        <dbReference type="SAM" id="SignalP"/>
    </source>
</evidence>
<dbReference type="AlphaFoldDB" id="A0A8J7K673"/>
<dbReference type="PROSITE" id="PS51123">
    <property type="entry name" value="OMPA_2"/>
    <property type="match status" value="1"/>
</dbReference>
<evidence type="ECO:0000256" key="7">
    <source>
        <dbReference type="ARBA" id="ARBA00023237"/>
    </source>
</evidence>
<dbReference type="GO" id="GO:1990281">
    <property type="term" value="C:efflux pump complex"/>
    <property type="evidence" value="ECO:0007669"/>
    <property type="project" value="TreeGrafter"/>
</dbReference>
<dbReference type="Gene3D" id="1.20.1600.10">
    <property type="entry name" value="Outer membrane efflux proteins (OEP)"/>
    <property type="match status" value="1"/>
</dbReference>
<proteinExistence type="inferred from homology"/>
<evidence type="ECO:0000256" key="2">
    <source>
        <dbReference type="ARBA" id="ARBA00007613"/>
    </source>
</evidence>
<dbReference type="EMBL" id="JADEYS010000011">
    <property type="protein sequence ID" value="MBE9398015.1"/>
    <property type="molecule type" value="Genomic_DNA"/>
</dbReference>
<protein>
    <submittedName>
        <fullName evidence="11">TolC family outer membrane protein</fullName>
    </submittedName>
</protein>
<keyword evidence="5" id="KW-0812">Transmembrane</keyword>
<keyword evidence="4" id="KW-1134">Transmembrane beta strand</keyword>
<keyword evidence="3" id="KW-0813">Transport</keyword>
<dbReference type="GO" id="GO:0009279">
    <property type="term" value="C:cell outer membrane"/>
    <property type="evidence" value="ECO:0007669"/>
    <property type="project" value="UniProtKB-SubCell"/>
</dbReference>
<evidence type="ECO:0000256" key="6">
    <source>
        <dbReference type="ARBA" id="ARBA00023136"/>
    </source>
</evidence>
<feature type="chain" id="PRO_5035329682" evidence="9">
    <location>
        <begin position="20"/>
        <end position="593"/>
    </location>
</feature>
<comment type="similarity">
    <text evidence="2">Belongs to the outer membrane factor (OMF) (TC 1.B.17) family.</text>
</comment>